<proteinExistence type="predicted"/>
<feature type="chain" id="PRO_5013870445" evidence="1">
    <location>
        <begin position="27"/>
        <end position="190"/>
    </location>
</feature>
<gene>
    <name evidence="2" type="ORF">COT25_00555</name>
</gene>
<protein>
    <submittedName>
        <fullName evidence="2">Uncharacterized protein</fullName>
    </submittedName>
</protein>
<comment type="caution">
    <text evidence="2">The sequence shown here is derived from an EMBL/GenBank/DDBJ whole genome shotgun (WGS) entry which is preliminary data.</text>
</comment>
<dbReference type="PROSITE" id="PS51257">
    <property type="entry name" value="PROKAR_LIPOPROTEIN"/>
    <property type="match status" value="1"/>
</dbReference>
<feature type="signal peptide" evidence="1">
    <location>
        <begin position="1"/>
        <end position="26"/>
    </location>
</feature>
<dbReference type="EMBL" id="PEXV01000019">
    <property type="protein sequence ID" value="PIS41914.1"/>
    <property type="molecule type" value="Genomic_DNA"/>
</dbReference>
<accession>A0A2H0YTT7</accession>
<dbReference type="AlphaFoldDB" id="A0A2H0YTT7"/>
<sequence length="190" mass="21288">MFRKLFVAFSVLALLGLLGFVSGCNSNNNTSQPVASSDEPENVVPDCVTLPETLPDGISLIHVKESLENRSSIAFEELVPEVLQELGDSYAPEDYYIDSLGLHWGHPKRTASELAQGSCYHAYGFSIVGGLHFVYWFHYRPPSYDAFMAWIPIYAQPYDKNGILVQKRDICWICGCNPVCAMLWTWVCAK</sequence>
<dbReference type="Proteomes" id="UP000228711">
    <property type="component" value="Unassembled WGS sequence"/>
</dbReference>
<organism evidence="2 3">
    <name type="scientific">Candidatus Kerfeldbacteria bacterium CG08_land_8_20_14_0_20_42_7</name>
    <dbReference type="NCBI Taxonomy" id="2014245"/>
    <lineage>
        <taxon>Bacteria</taxon>
        <taxon>Candidatus Kerfeldiibacteriota</taxon>
    </lineage>
</organism>
<name>A0A2H0YTT7_9BACT</name>
<reference evidence="3" key="1">
    <citation type="submission" date="2017-09" db="EMBL/GenBank/DDBJ databases">
        <title>Depth-based differentiation of microbial function through sediment-hosted aquifers and enrichment of novel symbionts in the deep terrestrial subsurface.</title>
        <authorList>
            <person name="Probst A.J."/>
            <person name="Ladd B."/>
            <person name="Jarett J.K."/>
            <person name="Geller-Mcgrath D.E."/>
            <person name="Sieber C.M.K."/>
            <person name="Emerson J.B."/>
            <person name="Anantharaman K."/>
            <person name="Thomas B.C."/>
            <person name="Malmstrom R."/>
            <person name="Stieglmeier M."/>
            <person name="Klingl A."/>
            <person name="Woyke T."/>
            <person name="Ryan C.M."/>
            <person name="Banfield J.F."/>
        </authorList>
    </citation>
    <scope>NUCLEOTIDE SEQUENCE [LARGE SCALE GENOMIC DNA]</scope>
</reference>
<evidence type="ECO:0000256" key="1">
    <source>
        <dbReference type="SAM" id="SignalP"/>
    </source>
</evidence>
<evidence type="ECO:0000313" key="3">
    <source>
        <dbReference type="Proteomes" id="UP000228711"/>
    </source>
</evidence>
<keyword evidence="1" id="KW-0732">Signal</keyword>
<evidence type="ECO:0000313" key="2">
    <source>
        <dbReference type="EMBL" id="PIS41914.1"/>
    </source>
</evidence>